<organism evidence="3 4">
    <name type="scientific">Agrocybe pediades</name>
    <dbReference type="NCBI Taxonomy" id="84607"/>
    <lineage>
        <taxon>Eukaryota</taxon>
        <taxon>Fungi</taxon>
        <taxon>Dikarya</taxon>
        <taxon>Basidiomycota</taxon>
        <taxon>Agaricomycotina</taxon>
        <taxon>Agaricomycetes</taxon>
        <taxon>Agaricomycetidae</taxon>
        <taxon>Agaricales</taxon>
        <taxon>Agaricineae</taxon>
        <taxon>Strophariaceae</taxon>
        <taxon>Agrocybe</taxon>
    </lineage>
</organism>
<gene>
    <name evidence="3" type="ORF">D9613_003133</name>
</gene>
<accession>A0A8H4VMJ9</accession>
<dbReference type="EMBL" id="JAACJL010000044">
    <property type="protein sequence ID" value="KAF4615102.1"/>
    <property type="molecule type" value="Genomic_DNA"/>
</dbReference>
<evidence type="ECO:0000259" key="2">
    <source>
        <dbReference type="PROSITE" id="PS50097"/>
    </source>
</evidence>
<comment type="caution">
    <text evidence="3">The sequence shown here is derived from an EMBL/GenBank/DDBJ whole genome shotgun (WGS) entry which is preliminary data.</text>
</comment>
<keyword evidence="4" id="KW-1185">Reference proteome</keyword>
<dbReference type="InterPro" id="IPR000210">
    <property type="entry name" value="BTB/POZ_dom"/>
</dbReference>
<feature type="compositionally biased region" description="Acidic residues" evidence="1">
    <location>
        <begin position="236"/>
        <end position="253"/>
    </location>
</feature>
<dbReference type="Gene3D" id="3.30.710.10">
    <property type="entry name" value="Potassium Channel Kv1.1, Chain A"/>
    <property type="match status" value="1"/>
</dbReference>
<name>A0A8H4VMJ9_9AGAR</name>
<evidence type="ECO:0000256" key="1">
    <source>
        <dbReference type="SAM" id="MobiDB-lite"/>
    </source>
</evidence>
<evidence type="ECO:0000313" key="4">
    <source>
        <dbReference type="Proteomes" id="UP000521872"/>
    </source>
</evidence>
<dbReference type="PROSITE" id="PS50097">
    <property type="entry name" value="BTB"/>
    <property type="match status" value="1"/>
</dbReference>
<reference evidence="3 4" key="1">
    <citation type="submission" date="2019-12" db="EMBL/GenBank/DDBJ databases">
        <authorList>
            <person name="Floudas D."/>
            <person name="Bentzer J."/>
            <person name="Ahren D."/>
            <person name="Johansson T."/>
            <person name="Persson P."/>
            <person name="Tunlid A."/>
        </authorList>
    </citation>
    <scope>NUCLEOTIDE SEQUENCE [LARGE SCALE GENOMIC DNA]</scope>
    <source>
        <strain evidence="3 4">CBS 102.39</strain>
    </source>
</reference>
<protein>
    <recommendedName>
        <fullName evidence="2">BTB domain-containing protein</fullName>
    </recommendedName>
</protein>
<dbReference type="AlphaFoldDB" id="A0A8H4VMJ9"/>
<dbReference type="Proteomes" id="UP000521872">
    <property type="component" value="Unassembled WGS sequence"/>
</dbReference>
<feature type="region of interest" description="Disordered" evidence="1">
    <location>
        <begin position="228"/>
        <end position="253"/>
    </location>
</feature>
<dbReference type="InterPro" id="IPR011333">
    <property type="entry name" value="SKP1/BTB/POZ_sf"/>
</dbReference>
<feature type="domain" description="BTB" evidence="2">
    <location>
        <begin position="97"/>
        <end position="181"/>
    </location>
</feature>
<proteinExistence type="predicted"/>
<evidence type="ECO:0000313" key="3">
    <source>
        <dbReference type="EMBL" id="KAF4615102.1"/>
    </source>
</evidence>
<sequence length="293" mass="32770">MPSFQPKPFPPPALKDVPIEYITDQLHAMGAQYWDELETADCTIIVPFPHAHGRPELPAFSSISRREPMFTYTSYDTASLGRRVTQPPLNAVPRISLALHIDYLAAHSSFLRGLFSGALPLDLMFSPNPPVSTNSAVPADRLPRLMPCSPDHPIVFLPVPDPTTFHLLIHWMYFGDLSIIENCLLRGLIQWEGIARNVEYLGLDADMKIFLRDWYSAWLDPDRISDGGESDTVYSDSEEEDDDDDDDCSTASELDDVIEKPADCLEKPALRTGVISHQPITFQSFHSLCSPSV</sequence>